<feature type="region of interest" description="Disordered" evidence="1">
    <location>
        <begin position="79"/>
        <end position="102"/>
    </location>
</feature>
<evidence type="ECO:0000256" key="1">
    <source>
        <dbReference type="SAM" id="MobiDB-lite"/>
    </source>
</evidence>
<evidence type="ECO:0000313" key="2">
    <source>
        <dbReference type="EMBL" id="KKN20262.1"/>
    </source>
</evidence>
<dbReference type="InterPro" id="IPR036280">
    <property type="entry name" value="Multihaem_cyt_sf"/>
</dbReference>
<comment type="caution">
    <text evidence="2">The sequence shown here is derived from an EMBL/GenBank/DDBJ whole genome shotgun (WGS) entry which is preliminary data.</text>
</comment>
<feature type="region of interest" description="Disordered" evidence="1">
    <location>
        <begin position="260"/>
        <end position="281"/>
    </location>
</feature>
<dbReference type="SUPFAM" id="SSF48695">
    <property type="entry name" value="Multiheme cytochromes"/>
    <property type="match status" value="1"/>
</dbReference>
<protein>
    <submittedName>
        <fullName evidence="2">Uncharacterized protein</fullName>
    </submittedName>
</protein>
<accession>A0A0F9P7A1</accession>
<proteinExistence type="predicted"/>
<dbReference type="EMBL" id="LAZR01003259">
    <property type="protein sequence ID" value="KKN20262.1"/>
    <property type="molecule type" value="Genomic_DNA"/>
</dbReference>
<feature type="region of interest" description="Disordered" evidence="1">
    <location>
        <begin position="202"/>
        <end position="223"/>
    </location>
</feature>
<dbReference type="AlphaFoldDB" id="A0A0F9P7A1"/>
<sequence length="416" mass="44034">MMIILSRKEQLKRVSIIAIVAIAALLILASSAFAGGWHTIGDTDDPDAGQWLKSNSPHAGLQSSTNQCRTCHSVHNADNVGQSIGTDMNNDGDDTDPEDVGTGKAFKLLRNENRISECNACHDAASGLSTKRPYQVGEFKQVRGEHSLGSTIIPDSDPSIIFNGVNKNGLSCGNCHSVHGGNVVENNPANGQYADPAWASKILRKDPGGNGGDASKGTTHDSGDVAGGLTVTAANSNATNNYAGSKTAFCTDCHNRNSNWDPDSDDERPNNESHVQGPNVDGNIVVNGVSTQVANFGTFSNQETSDAGRSGWRLEQNTVRGCISCHQATTGGATFPYDGTSSSFPHQSTSSKLLQGNYTQAESGWVNESDANGMRQSNRGINQARRPLASLDKVCLDCHRDQRALGTDTLGVGKNF</sequence>
<name>A0A0F9P7A1_9ZZZZ</name>
<organism evidence="2">
    <name type="scientific">marine sediment metagenome</name>
    <dbReference type="NCBI Taxonomy" id="412755"/>
    <lineage>
        <taxon>unclassified sequences</taxon>
        <taxon>metagenomes</taxon>
        <taxon>ecological metagenomes</taxon>
    </lineage>
</organism>
<gene>
    <name evidence="2" type="ORF">LCGC14_0937340</name>
</gene>
<feature type="compositionally biased region" description="Acidic residues" evidence="1">
    <location>
        <begin position="90"/>
        <end position="99"/>
    </location>
</feature>
<reference evidence="2" key="1">
    <citation type="journal article" date="2015" name="Nature">
        <title>Complex archaea that bridge the gap between prokaryotes and eukaryotes.</title>
        <authorList>
            <person name="Spang A."/>
            <person name="Saw J.H."/>
            <person name="Jorgensen S.L."/>
            <person name="Zaremba-Niedzwiedzka K."/>
            <person name="Martijn J."/>
            <person name="Lind A.E."/>
            <person name="van Eijk R."/>
            <person name="Schleper C."/>
            <person name="Guy L."/>
            <person name="Ettema T.J."/>
        </authorList>
    </citation>
    <scope>NUCLEOTIDE SEQUENCE</scope>
</reference>